<evidence type="ECO:0000313" key="2">
    <source>
        <dbReference type="EMBL" id="SHG12462.1"/>
    </source>
</evidence>
<dbReference type="SUPFAM" id="SSF109604">
    <property type="entry name" value="HD-domain/PDEase-like"/>
    <property type="match status" value="1"/>
</dbReference>
<dbReference type="SMART" id="SM00471">
    <property type="entry name" value="HDc"/>
    <property type="match status" value="1"/>
</dbReference>
<sequence>MTRAQYDLIEGKMLACTEDSAHDREHIYRVLHLALEIAATEPGCDREVLAAACLLHDIGRPAQFADSRVDHADAGAMQAACFLRENGFSPAFAGRVGDCIHTHRFRSSAPPESLEAKILFDADKIDSSGAMGVARTLLYQGQMGQPLYTLRPDGRISDGQGEKTPSFFREYRRKLEGLGDRLYTSRGRAMAAQRRDAAAAFYQSLLAEARAAGDGERIPPTLWEGP</sequence>
<organism evidence="2 3">
    <name type="scientific">Bittarella massiliensis</name>
    <name type="common">ex Durand et al. 2017</name>
    <dbReference type="NCBI Taxonomy" id="1720313"/>
    <lineage>
        <taxon>Bacteria</taxon>
        <taxon>Bacillati</taxon>
        <taxon>Bacillota</taxon>
        <taxon>Clostridia</taxon>
        <taxon>Eubacteriales</taxon>
        <taxon>Oscillospiraceae</taxon>
        <taxon>Bittarella (ex Durand et al. 2017)</taxon>
    </lineage>
</organism>
<proteinExistence type="predicted"/>
<evidence type="ECO:0000259" key="1">
    <source>
        <dbReference type="SMART" id="SM00471"/>
    </source>
</evidence>
<dbReference type="Gene3D" id="1.10.3210.50">
    <property type="match status" value="1"/>
</dbReference>
<feature type="domain" description="HD/PDEase" evidence="1">
    <location>
        <begin position="19"/>
        <end position="137"/>
    </location>
</feature>
<evidence type="ECO:0000313" key="3">
    <source>
        <dbReference type="Proteomes" id="UP000184089"/>
    </source>
</evidence>
<dbReference type="InterPro" id="IPR006675">
    <property type="entry name" value="HDIG_dom"/>
</dbReference>
<dbReference type="AlphaFoldDB" id="A0AAQ1RW21"/>
<dbReference type="InterPro" id="IPR003607">
    <property type="entry name" value="HD/PDEase_dom"/>
</dbReference>
<dbReference type="Pfam" id="PF01966">
    <property type="entry name" value="HD"/>
    <property type="match status" value="1"/>
</dbReference>
<dbReference type="RefSeq" id="WP_021658029.1">
    <property type="nucleotide sequence ID" value="NZ_FQVY01000002.1"/>
</dbReference>
<gene>
    <name evidence="2" type="ORF">SAMN05444424_1558</name>
</gene>
<dbReference type="Proteomes" id="UP000184089">
    <property type="component" value="Unassembled WGS sequence"/>
</dbReference>
<comment type="caution">
    <text evidence="2">The sequence shown here is derived from an EMBL/GenBank/DDBJ whole genome shotgun (WGS) entry which is preliminary data.</text>
</comment>
<dbReference type="EMBL" id="FQVY01000002">
    <property type="protein sequence ID" value="SHG12462.1"/>
    <property type="molecule type" value="Genomic_DNA"/>
</dbReference>
<protein>
    <recommendedName>
        <fullName evidence="1">HD/PDEase domain-containing protein</fullName>
    </recommendedName>
</protein>
<reference evidence="3" key="1">
    <citation type="submission" date="2016-11" db="EMBL/GenBank/DDBJ databases">
        <authorList>
            <person name="Jaros S."/>
            <person name="Januszkiewicz K."/>
            <person name="Wedrychowicz H."/>
        </authorList>
    </citation>
    <scope>NUCLEOTIDE SEQUENCE [LARGE SCALE GENOMIC DNA]</scope>
    <source>
        <strain evidence="3">DSM 4029</strain>
    </source>
</reference>
<dbReference type="CDD" id="cd00077">
    <property type="entry name" value="HDc"/>
    <property type="match status" value="1"/>
</dbReference>
<dbReference type="InterPro" id="IPR006674">
    <property type="entry name" value="HD_domain"/>
</dbReference>
<accession>A0AAQ1RW21</accession>
<name>A0AAQ1RW21_9FIRM</name>
<dbReference type="PANTHER" id="PTHR33594">
    <property type="entry name" value="SUPERFAMILY HYDROLASE, PUTATIVE (AFU_ORTHOLOGUE AFUA_1G03035)-RELATED"/>
    <property type="match status" value="1"/>
</dbReference>
<dbReference type="PANTHER" id="PTHR33594:SF1">
    <property type="entry name" value="HD_PDEASE DOMAIN-CONTAINING PROTEIN"/>
    <property type="match status" value="1"/>
</dbReference>
<dbReference type="NCBIfam" id="TIGR00277">
    <property type="entry name" value="HDIG"/>
    <property type="match status" value="1"/>
</dbReference>